<keyword evidence="2" id="KW-1185">Reference proteome</keyword>
<organism evidence="1 2">
    <name type="scientific">Agromyces tropicus</name>
    <dbReference type="NCBI Taxonomy" id="555371"/>
    <lineage>
        <taxon>Bacteria</taxon>
        <taxon>Bacillati</taxon>
        <taxon>Actinomycetota</taxon>
        <taxon>Actinomycetes</taxon>
        <taxon>Micrococcales</taxon>
        <taxon>Microbacteriaceae</taxon>
        <taxon>Agromyces</taxon>
    </lineage>
</organism>
<gene>
    <name evidence="1" type="ORF">GCM10009819_29350</name>
</gene>
<proteinExistence type="predicted"/>
<dbReference type="EMBL" id="BAAAPW010000005">
    <property type="protein sequence ID" value="GAA2041537.1"/>
    <property type="molecule type" value="Genomic_DNA"/>
</dbReference>
<dbReference type="Proteomes" id="UP001501196">
    <property type="component" value="Unassembled WGS sequence"/>
</dbReference>
<name>A0ABP5G8H3_9MICO</name>
<evidence type="ECO:0000313" key="2">
    <source>
        <dbReference type="Proteomes" id="UP001501196"/>
    </source>
</evidence>
<sequence length="87" mass="9960">MFAVFTGTQFTGTLAPGQTKRWFTFNWPADRHIVWYVVPTTPKNGAPELDWDTEVERASSTHCTYWITVKNLTSVTVTFEGRYAVLN</sequence>
<accession>A0ABP5G8H3</accession>
<comment type="caution">
    <text evidence="1">The sequence shown here is derived from an EMBL/GenBank/DDBJ whole genome shotgun (WGS) entry which is preliminary data.</text>
</comment>
<reference evidence="2" key="1">
    <citation type="journal article" date="2019" name="Int. J. Syst. Evol. Microbiol.">
        <title>The Global Catalogue of Microorganisms (GCM) 10K type strain sequencing project: providing services to taxonomists for standard genome sequencing and annotation.</title>
        <authorList>
            <consortium name="The Broad Institute Genomics Platform"/>
            <consortium name="The Broad Institute Genome Sequencing Center for Infectious Disease"/>
            <person name="Wu L."/>
            <person name="Ma J."/>
        </authorList>
    </citation>
    <scope>NUCLEOTIDE SEQUENCE [LARGE SCALE GENOMIC DNA]</scope>
    <source>
        <strain evidence="2">JCM 15672</strain>
    </source>
</reference>
<protein>
    <submittedName>
        <fullName evidence="1">Uncharacterized protein</fullName>
    </submittedName>
</protein>
<evidence type="ECO:0000313" key="1">
    <source>
        <dbReference type="EMBL" id="GAA2041537.1"/>
    </source>
</evidence>